<proteinExistence type="predicted"/>
<dbReference type="OrthoDB" id="2474754at2"/>
<dbReference type="PATRIC" id="fig|47500.12.peg.4037"/>
<reference evidence="2 4" key="2">
    <citation type="submission" date="2016-10" db="EMBL/GenBank/DDBJ databases">
        <authorList>
            <person name="de Groot N.N."/>
        </authorList>
    </citation>
    <scope>NUCLEOTIDE SEQUENCE [LARGE SCALE GENOMIC DNA]</scope>
    <source>
        <strain evidence="2 4">DSM 2895</strain>
    </source>
</reference>
<dbReference type="Proteomes" id="UP000182836">
    <property type="component" value="Unassembled WGS sequence"/>
</dbReference>
<dbReference type="EMBL" id="FNED01000009">
    <property type="protein sequence ID" value="SDI90927.1"/>
    <property type="molecule type" value="Genomic_DNA"/>
</dbReference>
<dbReference type="GeneID" id="42304448"/>
<reference evidence="1 3" key="1">
    <citation type="submission" date="2015-07" db="EMBL/GenBank/DDBJ databases">
        <title>Fjat-14205 dsm 2895.</title>
        <authorList>
            <person name="Liu B."/>
            <person name="Wang J."/>
            <person name="Zhu Y."/>
            <person name="Liu G."/>
            <person name="Chen Q."/>
            <person name="Chen Z."/>
            <person name="Lan J."/>
            <person name="Che J."/>
            <person name="Ge C."/>
            <person name="Shi H."/>
            <person name="Pan Z."/>
            <person name="Liu X."/>
        </authorList>
    </citation>
    <scope>NUCLEOTIDE SEQUENCE [LARGE SCALE GENOMIC DNA]</scope>
    <source>
        <strain evidence="1 3">DSM 2895</strain>
    </source>
</reference>
<dbReference type="RefSeq" id="WP_043065086.1">
    <property type="nucleotide sequence ID" value="NZ_BJOA01000067.1"/>
</dbReference>
<evidence type="ECO:0000313" key="2">
    <source>
        <dbReference type="EMBL" id="SDI90927.1"/>
    </source>
</evidence>
<name>A0A0D1YMW5_ANEMI</name>
<dbReference type="Proteomes" id="UP000037269">
    <property type="component" value="Unassembled WGS sequence"/>
</dbReference>
<protein>
    <submittedName>
        <fullName evidence="1">Uncharacterized protein</fullName>
    </submittedName>
</protein>
<organism evidence="1 3">
    <name type="scientific">Aneurinibacillus migulanus</name>
    <name type="common">Bacillus migulanus</name>
    <dbReference type="NCBI Taxonomy" id="47500"/>
    <lineage>
        <taxon>Bacteria</taxon>
        <taxon>Bacillati</taxon>
        <taxon>Bacillota</taxon>
        <taxon>Bacilli</taxon>
        <taxon>Bacillales</taxon>
        <taxon>Paenibacillaceae</taxon>
        <taxon>Aneurinibacillus group</taxon>
        <taxon>Aneurinibacillus</taxon>
    </lineage>
</organism>
<dbReference type="EMBL" id="LGUG01000004">
    <property type="protein sequence ID" value="KON94835.1"/>
    <property type="molecule type" value="Genomic_DNA"/>
</dbReference>
<keyword evidence="3" id="KW-1185">Reference proteome</keyword>
<dbReference type="AlphaFoldDB" id="A0A0D1YMW5"/>
<evidence type="ECO:0000313" key="3">
    <source>
        <dbReference type="Proteomes" id="UP000037269"/>
    </source>
</evidence>
<sequence length="96" mass="11154">MEFFCPPCQKVVDDSHHLCHQAQAWFHDASGKKLWRIRRLNQYAYQYITEDEYAYLCSGQSLILSEAQSFDDFDGTSYTGVDSRGKRTSIFKSSNK</sequence>
<gene>
    <name evidence="1" type="ORF">AF333_04400</name>
    <name evidence="2" type="ORF">SAMN04487909_10956</name>
</gene>
<evidence type="ECO:0000313" key="1">
    <source>
        <dbReference type="EMBL" id="KON94835.1"/>
    </source>
</evidence>
<evidence type="ECO:0000313" key="4">
    <source>
        <dbReference type="Proteomes" id="UP000182836"/>
    </source>
</evidence>
<accession>A0A0D1YMW5</accession>